<keyword evidence="2" id="KW-1133">Transmembrane helix</keyword>
<feature type="transmembrane region" description="Helical" evidence="2">
    <location>
        <begin position="429"/>
        <end position="448"/>
    </location>
</feature>
<proteinExistence type="predicted"/>
<evidence type="ECO:0000256" key="1">
    <source>
        <dbReference type="SAM" id="Coils"/>
    </source>
</evidence>
<evidence type="ECO:0000256" key="2">
    <source>
        <dbReference type="SAM" id="Phobius"/>
    </source>
</evidence>
<dbReference type="InterPro" id="IPR050445">
    <property type="entry name" value="Bact_polysacc_biosynth/exp"/>
</dbReference>
<organism evidence="3 4">
    <name type="scientific">Marinitoga aeolica</name>
    <dbReference type="NCBI Taxonomy" id="2809031"/>
    <lineage>
        <taxon>Bacteria</taxon>
        <taxon>Thermotogati</taxon>
        <taxon>Thermotogota</taxon>
        <taxon>Thermotogae</taxon>
        <taxon>Petrotogales</taxon>
        <taxon>Petrotogaceae</taxon>
        <taxon>Marinitoga</taxon>
    </lineage>
</organism>
<protein>
    <recommendedName>
        <fullName evidence="5">Polysaccharide chain length determinant N-terminal domain-containing protein</fullName>
    </recommendedName>
</protein>
<dbReference type="PANTHER" id="PTHR32309:SF13">
    <property type="entry name" value="FERRIC ENTEROBACTIN TRANSPORT PROTEIN FEPE"/>
    <property type="match status" value="1"/>
</dbReference>
<feature type="transmembrane region" description="Helical" evidence="2">
    <location>
        <begin position="16"/>
        <end position="35"/>
    </location>
</feature>
<keyword evidence="1" id="KW-0175">Coiled coil</keyword>
<name>A0ABY8PTP6_9BACT</name>
<dbReference type="Proteomes" id="UP001232493">
    <property type="component" value="Chromosome"/>
</dbReference>
<reference evidence="3 4" key="1">
    <citation type="submission" date="2021-02" db="EMBL/GenBank/DDBJ databases">
        <title>Characterization of Marinitoga sp. nov. str. BP5-C20A.</title>
        <authorList>
            <person name="Erauso G."/>
            <person name="Postec A."/>
        </authorList>
    </citation>
    <scope>NUCLEOTIDE SEQUENCE [LARGE SCALE GENOMIC DNA]</scope>
    <source>
        <strain evidence="3 4">BP5-C20A</strain>
    </source>
</reference>
<evidence type="ECO:0008006" key="5">
    <source>
        <dbReference type="Google" id="ProtNLM"/>
    </source>
</evidence>
<evidence type="ECO:0000313" key="3">
    <source>
        <dbReference type="EMBL" id="WGS66026.1"/>
    </source>
</evidence>
<dbReference type="PANTHER" id="PTHR32309">
    <property type="entry name" value="TYROSINE-PROTEIN KINASE"/>
    <property type="match status" value="1"/>
</dbReference>
<gene>
    <name evidence="3" type="ORF">JRV97_05615</name>
</gene>
<dbReference type="RefSeq" id="WP_281000975.1">
    <property type="nucleotide sequence ID" value="NZ_CP069362.1"/>
</dbReference>
<evidence type="ECO:0000313" key="4">
    <source>
        <dbReference type="Proteomes" id="UP001232493"/>
    </source>
</evidence>
<dbReference type="EMBL" id="CP069362">
    <property type="protein sequence ID" value="WGS66026.1"/>
    <property type="molecule type" value="Genomic_DNA"/>
</dbReference>
<keyword evidence="2" id="KW-0812">Transmembrane</keyword>
<accession>A0ABY8PTP6</accession>
<keyword evidence="2" id="KW-0472">Membrane</keyword>
<sequence length="589" mass="70225">MDTVTIIKNMYKRWKIYYWITFILTIVLGILYIKYADKKYTSKMLIELNDSQQNSFISSGLIDINSLIGGNNINTIATEKIRLTSEPVIEKIVDELNLVDYYNKNLNIIRKLLKTKIEKRNAINILKKQIVLEEVPSTNYIYVSFTSTDPTLSASVVQRIYDYYIEYTVNKQKEFFNSYKQKLENIKKTLEEELNKKTQEIIDFELKNKVFSSSLPKNLIDKYYEIYNNLFEIENQRYELRNKIELFENNYVNIDDSLKKELVISSNPDITSLKRSLLNEKLELETLKSSNPNSPKIYEMETHIKLLEQELDKEVEKILSNQYLYLDTVSKNDFKDYISLKSQYEKLDVYKSFLEKTLKDIDAKIYSQSPLYYEYFNLKKEQEIASKKLSDITSLIDQINLKDFSIMPKFDIIEKPYPPKSPSSPNKNLLLATTIFLAIIMGFLGIYLKEHFNNKIIDIDLFKQHFKEPDIYDDIKFNNIRKYLYNNHIKKAVVYPLNLKEFDYLFDEYEIYEIRKNTSFKDIKEINEKIKKLENVLIIIDSSEKTDIELFKEIKNRFVLIEEKYTYIDDVERIKELQNNVKYIYIKTE</sequence>
<keyword evidence="4" id="KW-1185">Reference proteome</keyword>
<feature type="coiled-coil region" evidence="1">
    <location>
        <begin position="173"/>
        <end position="250"/>
    </location>
</feature>